<dbReference type="GO" id="GO:0005737">
    <property type="term" value="C:cytoplasm"/>
    <property type="evidence" value="ECO:0007669"/>
    <property type="project" value="TreeGrafter"/>
</dbReference>
<sequence>MKNNKMNNSISNKNQYININITKSAVKQILFLINLNSENKGIKLGIKKSGCAGFRYTMKLVQDTEIKNKTNDNYVLFSYEDILIIIKKKDRLCLDGIKIDFIKDNINEIFKFHNSKFQKFCGCGSSFSTDPE</sequence>
<dbReference type="Gene3D" id="2.60.300.12">
    <property type="entry name" value="HesB-like domain"/>
    <property type="match status" value="1"/>
</dbReference>
<dbReference type="GO" id="GO:0051537">
    <property type="term" value="F:2 iron, 2 sulfur cluster binding"/>
    <property type="evidence" value="ECO:0007669"/>
    <property type="project" value="TreeGrafter"/>
</dbReference>
<evidence type="ECO:0000259" key="2">
    <source>
        <dbReference type="Pfam" id="PF01521"/>
    </source>
</evidence>
<accession>A0A7H1AZF0</accession>
<organism evidence="3 4">
    <name type="scientific">Buchnera aphidicola</name>
    <name type="common">Pentalonia nigronervosa</name>
    <dbReference type="NCBI Taxonomy" id="1309793"/>
    <lineage>
        <taxon>Bacteria</taxon>
        <taxon>Pseudomonadati</taxon>
        <taxon>Pseudomonadota</taxon>
        <taxon>Gammaproteobacteria</taxon>
        <taxon>Enterobacterales</taxon>
        <taxon>Erwiniaceae</taxon>
        <taxon>Buchnera</taxon>
    </lineage>
</organism>
<dbReference type="SUPFAM" id="SSF89360">
    <property type="entry name" value="HesB-like domain"/>
    <property type="match status" value="1"/>
</dbReference>
<protein>
    <submittedName>
        <fullName evidence="3">Iron-sulfur cluster assembly accessory protein</fullName>
    </submittedName>
</protein>
<evidence type="ECO:0000313" key="4">
    <source>
        <dbReference type="Proteomes" id="UP000516346"/>
    </source>
</evidence>
<comment type="similarity">
    <text evidence="1">Belongs to the HesB/IscA family.</text>
</comment>
<evidence type="ECO:0000256" key="1">
    <source>
        <dbReference type="ARBA" id="ARBA00006718"/>
    </source>
</evidence>
<dbReference type="AlphaFoldDB" id="A0A7H1AZF0"/>
<dbReference type="InterPro" id="IPR016092">
    <property type="entry name" value="ATAP"/>
</dbReference>
<dbReference type="InterPro" id="IPR035903">
    <property type="entry name" value="HesB-like_dom_sf"/>
</dbReference>
<dbReference type="NCBIfam" id="TIGR00049">
    <property type="entry name" value="iron-sulfur cluster assembly accessory protein"/>
    <property type="match status" value="1"/>
</dbReference>
<dbReference type="InterPro" id="IPR050322">
    <property type="entry name" value="Fe-S_cluster_asmbl/transfer"/>
</dbReference>
<dbReference type="Proteomes" id="UP000516346">
    <property type="component" value="Chromosome"/>
</dbReference>
<gene>
    <name evidence="3" type="ORF">ICW73_02700</name>
</gene>
<dbReference type="InterPro" id="IPR000361">
    <property type="entry name" value="ATAP_core_dom"/>
</dbReference>
<dbReference type="GO" id="GO:0016226">
    <property type="term" value="P:iron-sulfur cluster assembly"/>
    <property type="evidence" value="ECO:0007669"/>
    <property type="project" value="InterPro"/>
</dbReference>
<proteinExistence type="inferred from homology"/>
<name>A0A7H1AZF0_9GAMM</name>
<dbReference type="PANTHER" id="PTHR10072">
    <property type="entry name" value="IRON-SULFUR CLUSTER ASSEMBLY PROTEIN"/>
    <property type="match status" value="1"/>
</dbReference>
<feature type="domain" description="Core" evidence="2">
    <location>
        <begin position="18"/>
        <end position="124"/>
    </location>
</feature>
<evidence type="ECO:0000313" key="3">
    <source>
        <dbReference type="EMBL" id="QNS01855.1"/>
    </source>
</evidence>
<dbReference type="EMBL" id="CP061275">
    <property type="protein sequence ID" value="QNS01855.1"/>
    <property type="molecule type" value="Genomic_DNA"/>
</dbReference>
<dbReference type="PANTHER" id="PTHR10072:SF41">
    <property type="entry name" value="IRON-SULFUR CLUSTER ASSEMBLY 1 HOMOLOG, MITOCHONDRIAL"/>
    <property type="match status" value="1"/>
</dbReference>
<dbReference type="Pfam" id="PF01521">
    <property type="entry name" value="Fe-S_biosyn"/>
    <property type="match status" value="1"/>
</dbReference>
<reference evidence="3 4" key="1">
    <citation type="submission" date="2020-09" db="EMBL/GenBank/DDBJ databases">
        <title>Genome sequence of the banana aphid, Pentalonia nigronervosa Coquerel (Hemiptera: Aphididae) and its symbionts.</title>
        <authorList>
            <person name="Mathers T.C."/>
            <person name="Mugford S.T."/>
            <person name="Hogenhout S.A."/>
            <person name="Tripathi L."/>
        </authorList>
    </citation>
    <scope>NUCLEOTIDE SEQUENCE [LARGE SCALE GENOMIC DNA]</scope>
    <source>
        <strain evidence="3">Ba4</strain>
    </source>
</reference>